<dbReference type="Proteomes" id="UP000002009">
    <property type="component" value="Chromosome 7"/>
</dbReference>
<proteinExistence type="predicted"/>
<dbReference type="EMBL" id="CP001328">
    <property type="protein sequence ID" value="ACO64811.1"/>
    <property type="molecule type" value="Genomic_DNA"/>
</dbReference>
<dbReference type="KEGG" id="mis:MICPUN_59980"/>
<evidence type="ECO:0000256" key="2">
    <source>
        <dbReference type="SAM" id="Phobius"/>
    </source>
</evidence>
<evidence type="ECO:0000256" key="1">
    <source>
        <dbReference type="SAM" id="MobiDB-lite"/>
    </source>
</evidence>
<dbReference type="AlphaFoldDB" id="C1EA81"/>
<keyword evidence="2" id="KW-0472">Membrane</keyword>
<keyword evidence="2" id="KW-1133">Transmembrane helix</keyword>
<feature type="transmembrane region" description="Helical" evidence="2">
    <location>
        <begin position="206"/>
        <end position="226"/>
    </location>
</feature>
<dbReference type="GeneID" id="8244844"/>
<feature type="transmembrane region" description="Helical" evidence="2">
    <location>
        <begin position="282"/>
        <end position="315"/>
    </location>
</feature>
<protein>
    <submittedName>
        <fullName evidence="3">Uncharacterized protein</fullName>
    </submittedName>
</protein>
<keyword evidence="4" id="KW-1185">Reference proteome</keyword>
<feature type="region of interest" description="Disordered" evidence="1">
    <location>
        <begin position="97"/>
        <end position="116"/>
    </location>
</feature>
<dbReference type="RefSeq" id="XP_002503553.1">
    <property type="nucleotide sequence ID" value="XM_002503507.1"/>
</dbReference>
<sequence>MSYTVSSAIHHAGVAARAPTRGSRSASRPMPVVRTPARHSNVMRSSRRSHVAHAQWFDAGFTQGGRGAIAMPYYSAATNGPTAGDEQPAIDVDAVDVSTGSEGGPASPWPQSAASKNSDKWGNFVSFGYLFISAVIMNNILYTFFPNGLGAAMVKPAALKITELMIALSCAILAACDFGPQAAKQVRGGLRALDQVGGNRATARDFLGLVLLKIIFDVVGLGAFAVPSALVPDFLPRSLGIAVTMFVRSAFVIHCDVTFDAEGVMRPIPGKMRELISSFDRTLAFLACAVAMVTDVWVAGISAGLFTAGALYFSAENLFRFGASMKKK</sequence>
<reference evidence="3 4" key="1">
    <citation type="journal article" date="2009" name="Science">
        <title>Green evolution and dynamic adaptations revealed by genomes of the marine picoeukaryotes Micromonas.</title>
        <authorList>
            <person name="Worden A.Z."/>
            <person name="Lee J.H."/>
            <person name="Mock T."/>
            <person name="Rouze P."/>
            <person name="Simmons M.P."/>
            <person name="Aerts A.L."/>
            <person name="Allen A.E."/>
            <person name="Cuvelier M.L."/>
            <person name="Derelle E."/>
            <person name="Everett M.V."/>
            <person name="Foulon E."/>
            <person name="Grimwood J."/>
            <person name="Gundlach H."/>
            <person name="Henrissat B."/>
            <person name="Napoli C."/>
            <person name="McDonald S.M."/>
            <person name="Parker M.S."/>
            <person name="Rombauts S."/>
            <person name="Salamov A."/>
            <person name="Von Dassow P."/>
            <person name="Badger J.H."/>
            <person name="Coutinho P.M."/>
            <person name="Demir E."/>
            <person name="Dubchak I."/>
            <person name="Gentemann C."/>
            <person name="Eikrem W."/>
            <person name="Gready J.E."/>
            <person name="John U."/>
            <person name="Lanier W."/>
            <person name="Lindquist E.A."/>
            <person name="Lucas S."/>
            <person name="Mayer K.F."/>
            <person name="Moreau H."/>
            <person name="Not F."/>
            <person name="Otillar R."/>
            <person name="Panaud O."/>
            <person name="Pangilinan J."/>
            <person name="Paulsen I."/>
            <person name="Piegu B."/>
            <person name="Poliakov A."/>
            <person name="Robbens S."/>
            <person name="Schmutz J."/>
            <person name="Toulza E."/>
            <person name="Wyss T."/>
            <person name="Zelensky A."/>
            <person name="Zhou K."/>
            <person name="Armbrust E.V."/>
            <person name="Bhattacharya D."/>
            <person name="Goodenough U.W."/>
            <person name="Van de Peer Y."/>
            <person name="Grigoriev I.V."/>
        </authorList>
    </citation>
    <scope>NUCLEOTIDE SEQUENCE [LARGE SCALE GENOMIC DNA]</scope>
    <source>
        <strain evidence="4">RCC299 / NOUM17</strain>
    </source>
</reference>
<organism evidence="3 4">
    <name type="scientific">Micromonas commoda (strain RCC299 / NOUM17 / CCMP2709)</name>
    <name type="common">Picoplanktonic green alga</name>
    <dbReference type="NCBI Taxonomy" id="296587"/>
    <lineage>
        <taxon>Eukaryota</taxon>
        <taxon>Viridiplantae</taxon>
        <taxon>Chlorophyta</taxon>
        <taxon>Mamiellophyceae</taxon>
        <taxon>Mamiellales</taxon>
        <taxon>Mamiellaceae</taxon>
        <taxon>Micromonas</taxon>
    </lineage>
</organism>
<feature type="transmembrane region" description="Helical" evidence="2">
    <location>
        <begin position="157"/>
        <end position="178"/>
    </location>
</feature>
<dbReference type="InParanoid" id="C1EA81"/>
<feature type="transmembrane region" description="Helical" evidence="2">
    <location>
        <begin position="124"/>
        <end position="145"/>
    </location>
</feature>
<gene>
    <name evidence="3" type="ORF">MICPUN_59980</name>
</gene>
<feature type="region of interest" description="Disordered" evidence="1">
    <location>
        <begin position="1"/>
        <end position="31"/>
    </location>
</feature>
<accession>C1EA81</accession>
<evidence type="ECO:0000313" key="4">
    <source>
        <dbReference type="Proteomes" id="UP000002009"/>
    </source>
</evidence>
<keyword evidence="2" id="KW-0812">Transmembrane</keyword>
<name>C1EA81_MICCC</name>
<dbReference type="OrthoDB" id="10612345at2759"/>
<evidence type="ECO:0000313" key="3">
    <source>
        <dbReference type="EMBL" id="ACO64811.1"/>
    </source>
</evidence>